<protein>
    <submittedName>
        <fullName evidence="2">Uncharacterized protein</fullName>
    </submittedName>
</protein>
<comment type="caution">
    <text evidence="2">The sequence shown here is derived from an EMBL/GenBank/DDBJ whole genome shotgun (WGS) entry which is preliminary data.</text>
</comment>
<keyword evidence="1" id="KW-0472">Membrane</keyword>
<feature type="transmembrane region" description="Helical" evidence="1">
    <location>
        <begin position="142"/>
        <end position="164"/>
    </location>
</feature>
<organism evidence="2 3">
    <name type="scientific">Agromyces seonyuensis</name>
    <dbReference type="NCBI Taxonomy" id="2662446"/>
    <lineage>
        <taxon>Bacteria</taxon>
        <taxon>Bacillati</taxon>
        <taxon>Actinomycetota</taxon>
        <taxon>Actinomycetes</taxon>
        <taxon>Micrococcales</taxon>
        <taxon>Microbacteriaceae</taxon>
        <taxon>Agromyces</taxon>
    </lineage>
</organism>
<keyword evidence="3" id="KW-1185">Reference proteome</keyword>
<dbReference type="EMBL" id="WSTA01000127">
    <property type="protein sequence ID" value="MWC00345.1"/>
    <property type="molecule type" value="Genomic_DNA"/>
</dbReference>
<dbReference type="RefSeq" id="WP_160426981.1">
    <property type="nucleotide sequence ID" value="NZ_WSTA01000127.1"/>
</dbReference>
<accession>A0A6I4P8G3</accession>
<sequence>MEAGLSAAAAEGYVDDAAQALQGSHVFVSAEVSGASELQGDLTVQIGDDSIAVAVFSDNAALEASGPDIVAQLAEQTSYDTIIVAVGDDLSAGSRVLEAGEAMRIANQAESGADGVDAALAQTVQGVQAAEPASSSGGDAGIGVGLAIGAAVLVAAAGAAFGVIRSRRKRSAETGGRIPDPIRRDVAALRHLSDAYWQVGRTGNAIAAQTARDASTIAENVEELFTRLARSGAEQQGIAAIEYDATLRKLTAALDRDYLLDILTHPHLWDDPEERVNEVRGAVEAVSAEIVQNIKQVNARRGLHFQVSLDGLIGGRKELQEWEREFERAAGDEDAPPEPPR</sequence>
<dbReference type="Proteomes" id="UP000438182">
    <property type="component" value="Unassembled WGS sequence"/>
</dbReference>
<evidence type="ECO:0000313" key="2">
    <source>
        <dbReference type="EMBL" id="MWC00345.1"/>
    </source>
</evidence>
<keyword evidence="1" id="KW-1133">Transmembrane helix</keyword>
<reference evidence="2 3" key="1">
    <citation type="submission" date="2019-12" db="EMBL/GenBank/DDBJ databases">
        <authorList>
            <person name="Kim Y.S."/>
        </authorList>
    </citation>
    <scope>NUCLEOTIDE SEQUENCE [LARGE SCALE GENOMIC DNA]</scope>
    <source>
        <strain evidence="2 3">MMS17-SY077</strain>
    </source>
</reference>
<dbReference type="AlphaFoldDB" id="A0A6I4P8G3"/>
<evidence type="ECO:0000256" key="1">
    <source>
        <dbReference type="SAM" id="Phobius"/>
    </source>
</evidence>
<name>A0A6I4P8G3_9MICO</name>
<evidence type="ECO:0000313" key="3">
    <source>
        <dbReference type="Proteomes" id="UP000438182"/>
    </source>
</evidence>
<gene>
    <name evidence="2" type="ORF">GB864_17525</name>
</gene>
<keyword evidence="1" id="KW-0812">Transmembrane</keyword>
<proteinExistence type="predicted"/>